<evidence type="ECO:0000313" key="3">
    <source>
        <dbReference type="Proteomes" id="UP000004259"/>
    </source>
</evidence>
<dbReference type="AlphaFoldDB" id="E9S930"/>
<feature type="transmembrane region" description="Helical" evidence="1">
    <location>
        <begin position="65"/>
        <end position="81"/>
    </location>
</feature>
<evidence type="ECO:0000313" key="2">
    <source>
        <dbReference type="EMBL" id="EGC04196.1"/>
    </source>
</evidence>
<protein>
    <submittedName>
        <fullName evidence="2">Conserved domain protein</fullName>
    </submittedName>
</protein>
<dbReference type="OrthoDB" id="1861475at2"/>
<feature type="transmembrane region" description="Helical" evidence="1">
    <location>
        <begin position="151"/>
        <end position="181"/>
    </location>
</feature>
<organism evidence="2 3">
    <name type="scientific">Ruminococcus albus 8</name>
    <dbReference type="NCBI Taxonomy" id="246199"/>
    <lineage>
        <taxon>Bacteria</taxon>
        <taxon>Bacillati</taxon>
        <taxon>Bacillota</taxon>
        <taxon>Clostridia</taxon>
        <taxon>Eubacteriales</taxon>
        <taxon>Oscillospiraceae</taxon>
        <taxon>Ruminococcus</taxon>
    </lineage>
</organism>
<comment type="caution">
    <text evidence="2">The sequence shown here is derived from an EMBL/GenBank/DDBJ whole genome shotgun (WGS) entry which is preliminary data.</text>
</comment>
<dbReference type="STRING" id="246199.CUS_5546"/>
<feature type="transmembrane region" description="Helical" evidence="1">
    <location>
        <begin position="16"/>
        <end position="35"/>
    </location>
</feature>
<evidence type="ECO:0000256" key="1">
    <source>
        <dbReference type="SAM" id="Phobius"/>
    </source>
</evidence>
<dbReference type="eggNOG" id="ENOG5032UMS">
    <property type="taxonomic scope" value="Bacteria"/>
</dbReference>
<name>E9S930_RUMAL</name>
<dbReference type="Proteomes" id="UP000004259">
    <property type="component" value="Unassembled WGS sequence"/>
</dbReference>
<feature type="transmembrane region" description="Helical" evidence="1">
    <location>
        <begin position="111"/>
        <end position="131"/>
    </location>
</feature>
<dbReference type="EMBL" id="ADKM02000032">
    <property type="protein sequence ID" value="EGC04196.1"/>
    <property type="molecule type" value="Genomic_DNA"/>
</dbReference>
<gene>
    <name evidence="2" type="ORF">CUS_5546</name>
</gene>
<keyword evidence="1" id="KW-0472">Membrane</keyword>
<keyword evidence="1" id="KW-0812">Transmembrane</keyword>
<keyword evidence="1" id="KW-1133">Transmembrane helix</keyword>
<sequence>MPNAEKTKKRTCGTTAFRVALGGICAAVCLLLMFCSSFLPGLSYTIPVFAGVLMVVMIVETDSRWAIATYCAVSLLCLFITPNFEASLLFILFMGYYPILQFWLSKQKKKLFVWLVKLAVFNAAIVIYYNLFKLLFPAMDMLEGTEFFGKYALPLLWLEAEICFLVYDKFLALVIEVYIGWFRKKILRRK</sequence>
<proteinExistence type="predicted"/>
<dbReference type="RefSeq" id="WP_002847477.1">
    <property type="nucleotide sequence ID" value="NZ_ADKM02000032.1"/>
</dbReference>
<reference evidence="2 3" key="1">
    <citation type="submission" date="2011-02" db="EMBL/GenBank/DDBJ databases">
        <authorList>
            <person name="Nelson K.E."/>
            <person name="Sutton G."/>
            <person name="Torralba M."/>
            <person name="Durkin S."/>
            <person name="Harkins D."/>
            <person name="Montgomery R."/>
            <person name="Ziemer C."/>
            <person name="Klaassens E."/>
            <person name="Ocuiv P."/>
            <person name="Morrison M."/>
        </authorList>
    </citation>
    <scope>NUCLEOTIDE SEQUENCE [LARGE SCALE GENOMIC DNA]</scope>
    <source>
        <strain evidence="2 3">8</strain>
    </source>
</reference>
<feature type="transmembrane region" description="Helical" evidence="1">
    <location>
        <begin position="41"/>
        <end position="58"/>
    </location>
</feature>
<feature type="transmembrane region" description="Helical" evidence="1">
    <location>
        <begin position="87"/>
        <end position="104"/>
    </location>
</feature>
<keyword evidence="3" id="KW-1185">Reference proteome</keyword>
<accession>E9S930</accession>